<dbReference type="SUPFAM" id="SSF54236">
    <property type="entry name" value="Ubiquitin-like"/>
    <property type="match status" value="1"/>
</dbReference>
<reference evidence="3" key="1">
    <citation type="submission" date="2013-07" db="EMBL/GenBank/DDBJ databases">
        <title>The genome of Eucalyptus grandis.</title>
        <authorList>
            <person name="Schmutz J."/>
            <person name="Hayes R."/>
            <person name="Myburg A."/>
            <person name="Tuskan G."/>
            <person name="Grattapaglia D."/>
            <person name="Rokhsar D.S."/>
        </authorList>
    </citation>
    <scope>NUCLEOTIDE SEQUENCE</scope>
    <source>
        <tissue evidence="3">Leaf extractions</tissue>
    </source>
</reference>
<protein>
    <recommendedName>
        <fullName evidence="2">SNRNP25 ubiquitin-like domain-containing protein</fullName>
    </recommendedName>
</protein>
<dbReference type="eggNOG" id="ENOG502S01M">
    <property type="taxonomic scope" value="Eukaryota"/>
</dbReference>
<dbReference type="AlphaFoldDB" id="A0A059BYH1"/>
<feature type="region of interest" description="Disordered" evidence="1">
    <location>
        <begin position="1"/>
        <end position="21"/>
    </location>
</feature>
<dbReference type="OrthoDB" id="72819at2759"/>
<dbReference type="InterPro" id="IPR040610">
    <property type="entry name" value="SNRNP25_ubiquitin"/>
</dbReference>
<proteinExistence type="predicted"/>
<dbReference type="OMA" id="FEIHVGR"/>
<dbReference type="PANTHER" id="PTHR14942">
    <property type="entry name" value="U11/U12 SMALL NUCLEAR RIBONUCLEOPROTEIN 25 KDA PROTEIN"/>
    <property type="match status" value="1"/>
</dbReference>
<dbReference type="FunCoup" id="A0A059BYH1">
    <property type="interactions" value="403"/>
</dbReference>
<dbReference type="STRING" id="71139.A0A059BYH1"/>
<name>A0A059BYH1_EUCGR</name>
<dbReference type="KEGG" id="egr:104450570"/>
<evidence type="ECO:0000259" key="2">
    <source>
        <dbReference type="Pfam" id="PF18036"/>
    </source>
</evidence>
<dbReference type="CDD" id="cd17058">
    <property type="entry name" value="Ubl_SNRNP25"/>
    <property type="match status" value="1"/>
</dbReference>
<gene>
    <name evidence="3" type="ORF">EUGRSUZ_F03880</name>
</gene>
<evidence type="ECO:0000313" key="3">
    <source>
        <dbReference type="EMBL" id="KCW70715.1"/>
    </source>
</evidence>
<dbReference type="GO" id="GO:0000398">
    <property type="term" value="P:mRNA splicing, via spliceosome"/>
    <property type="evidence" value="ECO:0007669"/>
    <property type="project" value="InterPro"/>
</dbReference>
<dbReference type="InterPro" id="IPR029071">
    <property type="entry name" value="Ubiquitin-like_domsf"/>
</dbReference>
<dbReference type="Gramene" id="KCW70715">
    <property type="protein sequence ID" value="KCW70715"/>
    <property type="gene ID" value="EUGRSUZ_F03880"/>
</dbReference>
<sequence>MRSGVGCEETGSSSLSCLGPRKIDGEFPDDDEDEGGGRDAVGCVRSYTYRRLPRHLLELSILKLDGSVFDVHVERNATVAALKQAIEDVFSSSPMDGNLGKISWSHVWGHFCLSFDGEKLLNDRAYLKSFKINDGDQLCFVRHLSIDYSPVERQPKNHNVSWRQHQMLPPYSNDCKEAEAANSEDDADDWDYINYNNHEDHEIPMPEFRLAHFLRGWLSYSKLWRVKRKGSEAPRRAARFAMRCLGGGPGMIRL</sequence>
<feature type="domain" description="SNRNP25 ubiquitin-like" evidence="2">
    <location>
        <begin position="58"/>
        <end position="144"/>
    </location>
</feature>
<dbReference type="PANTHER" id="PTHR14942:SF9">
    <property type="entry name" value="OS02G0188500 PROTEIN"/>
    <property type="match status" value="1"/>
</dbReference>
<accession>A0A059BYH1</accession>
<dbReference type="Pfam" id="PF18036">
    <property type="entry name" value="Ubiquitin_4"/>
    <property type="match status" value="1"/>
</dbReference>
<evidence type="ECO:0000256" key="1">
    <source>
        <dbReference type="SAM" id="MobiDB-lite"/>
    </source>
</evidence>
<dbReference type="Gene3D" id="3.10.20.90">
    <property type="entry name" value="Phosphatidylinositol 3-kinase Catalytic Subunit, Chain A, domain 1"/>
    <property type="match status" value="1"/>
</dbReference>
<dbReference type="EMBL" id="KK198758">
    <property type="protein sequence ID" value="KCW70715.1"/>
    <property type="molecule type" value="Genomic_DNA"/>
</dbReference>
<dbReference type="InParanoid" id="A0A059BYH1"/>
<organism evidence="3">
    <name type="scientific">Eucalyptus grandis</name>
    <name type="common">Flooded gum</name>
    <dbReference type="NCBI Taxonomy" id="71139"/>
    <lineage>
        <taxon>Eukaryota</taxon>
        <taxon>Viridiplantae</taxon>
        <taxon>Streptophyta</taxon>
        <taxon>Embryophyta</taxon>
        <taxon>Tracheophyta</taxon>
        <taxon>Spermatophyta</taxon>
        <taxon>Magnoliopsida</taxon>
        <taxon>eudicotyledons</taxon>
        <taxon>Gunneridae</taxon>
        <taxon>Pentapetalae</taxon>
        <taxon>rosids</taxon>
        <taxon>malvids</taxon>
        <taxon>Myrtales</taxon>
        <taxon>Myrtaceae</taxon>
        <taxon>Myrtoideae</taxon>
        <taxon>Eucalypteae</taxon>
        <taxon>Eucalyptus</taxon>
    </lineage>
</organism>
<dbReference type="InterPro" id="IPR039690">
    <property type="entry name" value="SNRNP25"/>
</dbReference>